<gene>
    <name evidence="6" type="ORF">DHf2319_08795</name>
</gene>
<keyword evidence="7" id="KW-1185">Reference proteome</keyword>
<dbReference type="PANTHER" id="PTHR30126">
    <property type="entry name" value="HTH-TYPE TRANSCRIPTIONAL REGULATOR"/>
    <property type="match status" value="1"/>
</dbReference>
<dbReference type="Gene3D" id="3.40.190.10">
    <property type="entry name" value="Periplasmic binding protein-like II"/>
    <property type="match status" value="2"/>
</dbReference>
<evidence type="ECO:0000313" key="6">
    <source>
        <dbReference type="EMBL" id="UOD49568.1"/>
    </source>
</evidence>
<accession>A0ABY4AHL1</accession>
<dbReference type="Pfam" id="PF03466">
    <property type="entry name" value="LysR_substrate"/>
    <property type="match status" value="1"/>
</dbReference>
<dbReference type="InterPro" id="IPR000847">
    <property type="entry name" value="LysR_HTH_N"/>
</dbReference>
<protein>
    <submittedName>
        <fullName evidence="6">CysB family HTH-type transcriptional regulator</fullName>
    </submittedName>
</protein>
<dbReference type="CDD" id="cd08413">
    <property type="entry name" value="PBP2_CysB_like"/>
    <property type="match status" value="1"/>
</dbReference>
<keyword evidence="4" id="KW-0804">Transcription</keyword>
<dbReference type="Proteomes" id="UP000831607">
    <property type="component" value="Chromosome"/>
</dbReference>
<proteinExistence type="inferred from homology"/>
<evidence type="ECO:0000256" key="4">
    <source>
        <dbReference type="ARBA" id="ARBA00023163"/>
    </source>
</evidence>
<evidence type="ECO:0000313" key="7">
    <source>
        <dbReference type="Proteomes" id="UP000831607"/>
    </source>
</evidence>
<dbReference type="EMBL" id="CP063982">
    <property type="protein sequence ID" value="UOD49568.1"/>
    <property type="molecule type" value="Genomic_DNA"/>
</dbReference>
<dbReference type="Pfam" id="PF00126">
    <property type="entry name" value="HTH_1"/>
    <property type="match status" value="1"/>
</dbReference>
<dbReference type="SUPFAM" id="SSF53850">
    <property type="entry name" value="Periplasmic binding protein-like II"/>
    <property type="match status" value="1"/>
</dbReference>
<name>A0ABY4AHL1_9BURK</name>
<feature type="domain" description="HTH lysR-type" evidence="5">
    <location>
        <begin position="1"/>
        <end position="59"/>
    </location>
</feature>
<comment type="similarity">
    <text evidence="1">Belongs to the LysR transcriptional regulatory family.</text>
</comment>
<evidence type="ECO:0000256" key="3">
    <source>
        <dbReference type="ARBA" id="ARBA00023125"/>
    </source>
</evidence>
<dbReference type="PRINTS" id="PR00039">
    <property type="entry name" value="HTHLYSR"/>
</dbReference>
<dbReference type="PROSITE" id="PS50931">
    <property type="entry name" value="HTH_LYSR"/>
    <property type="match status" value="1"/>
</dbReference>
<dbReference type="SUPFAM" id="SSF46785">
    <property type="entry name" value="Winged helix' DNA-binding domain"/>
    <property type="match status" value="1"/>
</dbReference>
<reference evidence="6 7" key="1">
    <citation type="submission" date="2020-11" db="EMBL/GenBank/DDBJ databases">
        <title>Algicoccus daihaiensis sp.nov., isolated from Daihai Lake in Inner Mongolia.</title>
        <authorList>
            <person name="Kai J."/>
        </authorList>
    </citation>
    <scope>NUCLEOTIDE SEQUENCE [LARGE SCALE GENOMIC DNA]</scope>
    <source>
        <strain evidence="7">f23</strain>
    </source>
</reference>
<dbReference type="NCBIfam" id="NF009327">
    <property type="entry name" value="PRK12684.1"/>
    <property type="match status" value="1"/>
</dbReference>
<evidence type="ECO:0000256" key="1">
    <source>
        <dbReference type="ARBA" id="ARBA00009437"/>
    </source>
</evidence>
<evidence type="ECO:0000259" key="5">
    <source>
        <dbReference type="PROSITE" id="PS50931"/>
    </source>
</evidence>
<evidence type="ECO:0000256" key="2">
    <source>
        <dbReference type="ARBA" id="ARBA00023015"/>
    </source>
</evidence>
<dbReference type="InterPro" id="IPR036388">
    <property type="entry name" value="WH-like_DNA-bd_sf"/>
</dbReference>
<dbReference type="Gene3D" id="1.10.10.10">
    <property type="entry name" value="Winged helix-like DNA-binding domain superfamily/Winged helix DNA-binding domain"/>
    <property type="match status" value="1"/>
</dbReference>
<dbReference type="PANTHER" id="PTHR30126:SF6">
    <property type="entry name" value="HTH-TYPE TRANSCRIPTIONAL REGULATOR CYSB-RELATED"/>
    <property type="match status" value="1"/>
</dbReference>
<dbReference type="InterPro" id="IPR005119">
    <property type="entry name" value="LysR_subst-bd"/>
</dbReference>
<keyword evidence="2" id="KW-0805">Transcription regulation</keyword>
<dbReference type="InterPro" id="IPR036390">
    <property type="entry name" value="WH_DNA-bd_sf"/>
</dbReference>
<dbReference type="RefSeq" id="WP_243477796.1">
    <property type="nucleotide sequence ID" value="NZ_CP063982.1"/>
</dbReference>
<organism evidence="6 7">
    <name type="scientific">Orrella daihaiensis</name>
    <dbReference type="NCBI Taxonomy" id="2782176"/>
    <lineage>
        <taxon>Bacteria</taxon>
        <taxon>Pseudomonadati</taxon>
        <taxon>Pseudomonadota</taxon>
        <taxon>Betaproteobacteria</taxon>
        <taxon>Burkholderiales</taxon>
        <taxon>Alcaligenaceae</taxon>
        <taxon>Orrella</taxon>
    </lineage>
</organism>
<keyword evidence="3" id="KW-0238">DNA-binding</keyword>
<sequence length="312" mass="34416">MNLQQFRFVRETIRRNFNLTEASKALYTSQPGVSKAIMEFEQELGVQIFERHGKRIKGLTKPGQAVAQVVDRINREIENLKRVSDEYAKRDQGSLVIACTHTQARYALPSVIPAFRARFPKVRLALAEGSPTQLADMVLQGEADLAIATESLAQTPGLASVPCYRWEHAVVCRPEHPLTKSFKKNGQVTLADLAQYPIVTYDLAFSGRRNIDDAFGSAGLQPDIVLAAIDADVIKTYVDVGLGIGIIAAMAYDSEQDKNLVSIPVGHLFGKQTSRVAVRAGEFLRDYVYTFIGMLAPDLKPAEITALLKPKL</sequence>
<dbReference type="InterPro" id="IPR037423">
    <property type="entry name" value="CysB_PBP2"/>
</dbReference>